<dbReference type="PANTHER" id="PTHR21028">
    <property type="entry name" value="SI:CH211-156B7.4"/>
    <property type="match status" value="1"/>
</dbReference>
<dbReference type="PANTHER" id="PTHR21028:SF2">
    <property type="entry name" value="CYTH DOMAIN-CONTAINING PROTEIN"/>
    <property type="match status" value="1"/>
</dbReference>
<evidence type="ECO:0000313" key="3">
    <source>
        <dbReference type="Proteomes" id="UP000004508"/>
    </source>
</evidence>
<proteinExistence type="predicted"/>
<dbReference type="InterPro" id="IPR023577">
    <property type="entry name" value="CYTH_domain"/>
</dbReference>
<dbReference type="InterPro" id="IPR008173">
    <property type="entry name" value="Adenylyl_cyclase_CyaB"/>
</dbReference>
<sequence>MRFDGEVHNRDIYYDTQDYALLQQAVFVRVRNKEKVEFKFNENIEKVHGQTTERTFPLHPDTDQVKKMNALFTRFLPTWQAQPTVGAAISQNGLVELAHIDNKREEYSQNGIYVSVDHVAQLGDFLEVEVRCDENDDPEKAHTMLQAFVSELDVKHIGVGYVELWLHEHNVKAYQLGKYHL</sequence>
<reference evidence="2 3" key="1">
    <citation type="journal article" date="2011" name="Stand. Genomic Sci.">
        <title>Non-contiguous finished genome sequence and contextual data of the filamentous soil bacterium Ktedonobacter racemifer type strain (SOSP1-21).</title>
        <authorList>
            <person name="Chang Y.J."/>
            <person name="Land M."/>
            <person name="Hauser L."/>
            <person name="Chertkov O."/>
            <person name="Del Rio T.G."/>
            <person name="Nolan M."/>
            <person name="Copeland A."/>
            <person name="Tice H."/>
            <person name="Cheng J.F."/>
            <person name="Lucas S."/>
            <person name="Han C."/>
            <person name="Goodwin L."/>
            <person name="Pitluck S."/>
            <person name="Ivanova N."/>
            <person name="Ovchinikova G."/>
            <person name="Pati A."/>
            <person name="Chen A."/>
            <person name="Palaniappan K."/>
            <person name="Mavromatis K."/>
            <person name="Liolios K."/>
            <person name="Brettin T."/>
            <person name="Fiebig A."/>
            <person name="Rohde M."/>
            <person name="Abt B."/>
            <person name="Goker M."/>
            <person name="Detter J.C."/>
            <person name="Woyke T."/>
            <person name="Bristow J."/>
            <person name="Eisen J.A."/>
            <person name="Markowitz V."/>
            <person name="Hugenholtz P."/>
            <person name="Kyrpides N.C."/>
            <person name="Klenk H.P."/>
            <person name="Lapidus A."/>
        </authorList>
    </citation>
    <scope>NUCLEOTIDE SEQUENCE [LARGE SCALE GENOMIC DNA]</scope>
    <source>
        <strain evidence="3">DSM 44963</strain>
    </source>
</reference>
<gene>
    <name evidence="2" type="ORF">Krac_0818</name>
</gene>
<dbReference type="InterPro" id="IPR033469">
    <property type="entry name" value="CYTH-like_dom_sf"/>
</dbReference>
<name>D6U8M7_KTERA</name>
<evidence type="ECO:0000259" key="1">
    <source>
        <dbReference type="Pfam" id="PF01928"/>
    </source>
</evidence>
<organism evidence="2 3">
    <name type="scientific">Ktedonobacter racemifer DSM 44963</name>
    <dbReference type="NCBI Taxonomy" id="485913"/>
    <lineage>
        <taxon>Bacteria</taxon>
        <taxon>Bacillati</taxon>
        <taxon>Chloroflexota</taxon>
        <taxon>Ktedonobacteria</taxon>
        <taxon>Ktedonobacterales</taxon>
        <taxon>Ktedonobacteraceae</taxon>
        <taxon>Ktedonobacter</taxon>
    </lineage>
</organism>
<dbReference type="InParanoid" id="D6U8M7"/>
<evidence type="ECO:0000313" key="2">
    <source>
        <dbReference type="EMBL" id="EFH80238.1"/>
    </source>
</evidence>
<dbReference type="SUPFAM" id="SSF55154">
    <property type="entry name" value="CYTH-like phosphatases"/>
    <property type="match status" value="1"/>
</dbReference>
<protein>
    <submittedName>
        <fullName evidence="2">Adenylate cyclase</fullName>
    </submittedName>
</protein>
<comment type="caution">
    <text evidence="2">The sequence shown here is derived from an EMBL/GenBank/DDBJ whole genome shotgun (WGS) entry which is preliminary data.</text>
</comment>
<dbReference type="Pfam" id="PF01928">
    <property type="entry name" value="CYTH"/>
    <property type="match status" value="1"/>
</dbReference>
<keyword evidence="3" id="KW-1185">Reference proteome</keyword>
<accession>D6U8M7</accession>
<dbReference type="AlphaFoldDB" id="D6U8M7"/>
<feature type="domain" description="CYTH" evidence="1">
    <location>
        <begin position="5"/>
        <end position="153"/>
    </location>
</feature>
<dbReference type="EMBL" id="ADVG01000005">
    <property type="protein sequence ID" value="EFH80238.1"/>
    <property type="molecule type" value="Genomic_DNA"/>
</dbReference>
<dbReference type="Proteomes" id="UP000004508">
    <property type="component" value="Unassembled WGS sequence"/>
</dbReference>
<dbReference type="STRING" id="485913.Krac_0818"/>
<dbReference type="Gene3D" id="2.40.320.10">
    <property type="entry name" value="Hypothetical Protein Pfu-838710-001"/>
    <property type="match status" value="1"/>
</dbReference>